<dbReference type="GO" id="GO:0003677">
    <property type="term" value="F:DNA binding"/>
    <property type="evidence" value="ECO:0007669"/>
    <property type="project" value="UniProtKB-KW"/>
</dbReference>
<evidence type="ECO:0000256" key="4">
    <source>
        <dbReference type="ARBA" id="ARBA00022485"/>
    </source>
</evidence>
<feature type="compositionally biased region" description="Basic and acidic residues" evidence="12">
    <location>
        <begin position="60"/>
        <end position="72"/>
    </location>
</feature>
<comment type="cofactor">
    <cofactor evidence="1">
        <name>[4Fe-4S] cluster</name>
        <dbReference type="ChEBI" id="CHEBI:49883"/>
    </cofactor>
</comment>
<organism evidence="14 15">
    <name type="scientific">Kribbella antiqua</name>
    <dbReference type="NCBI Taxonomy" id="2512217"/>
    <lineage>
        <taxon>Bacteria</taxon>
        <taxon>Bacillati</taxon>
        <taxon>Actinomycetota</taxon>
        <taxon>Actinomycetes</taxon>
        <taxon>Propionibacteriales</taxon>
        <taxon>Kribbellaceae</taxon>
        <taxon>Kribbella</taxon>
    </lineage>
</organism>
<keyword evidence="11" id="KW-0804">Transcription</keyword>
<gene>
    <name evidence="14" type="ORF">EV646_114189</name>
</gene>
<feature type="region of interest" description="Disordered" evidence="12">
    <location>
        <begin position="39"/>
        <end position="72"/>
    </location>
</feature>
<dbReference type="GO" id="GO:0047134">
    <property type="term" value="F:protein-disulfide reductase [NAD(P)H] activity"/>
    <property type="evidence" value="ECO:0007669"/>
    <property type="project" value="TreeGrafter"/>
</dbReference>
<keyword evidence="5" id="KW-0479">Metal-binding</keyword>
<keyword evidence="7" id="KW-0411">Iron-sulfur</keyword>
<keyword evidence="6" id="KW-0408">Iron</keyword>
<evidence type="ECO:0000256" key="8">
    <source>
        <dbReference type="ARBA" id="ARBA00023015"/>
    </source>
</evidence>
<evidence type="ECO:0000313" key="15">
    <source>
        <dbReference type="Proteomes" id="UP000295573"/>
    </source>
</evidence>
<proteinExistence type="inferred from homology"/>
<feature type="domain" description="4Fe-4S Wbl-type" evidence="13">
    <location>
        <begin position="1"/>
        <end position="36"/>
    </location>
</feature>
<comment type="subcellular location">
    <subcellularLocation>
        <location evidence="2">Cytoplasm</location>
    </subcellularLocation>
</comment>
<reference evidence="14 15" key="1">
    <citation type="journal article" date="2015" name="Stand. Genomic Sci.">
        <title>Genomic Encyclopedia of Bacterial and Archaeal Type Strains, Phase III: the genomes of soil and plant-associated and newly described type strains.</title>
        <authorList>
            <person name="Whitman W.B."/>
            <person name="Woyke T."/>
            <person name="Klenk H.P."/>
            <person name="Zhou Y."/>
            <person name="Lilburn T.G."/>
            <person name="Beck B.J."/>
            <person name="De Vos P."/>
            <person name="Vandamme P."/>
            <person name="Eisen J.A."/>
            <person name="Garrity G."/>
            <person name="Hugenholtz P."/>
            <person name="Kyrpides N.C."/>
        </authorList>
    </citation>
    <scope>NUCLEOTIDE SEQUENCE [LARGE SCALE GENOMIC DNA]</scope>
    <source>
        <strain evidence="14 15">VKM Ac-2541</strain>
    </source>
</reference>
<dbReference type="EMBL" id="SLWR01000014">
    <property type="protein sequence ID" value="TCO42365.1"/>
    <property type="molecule type" value="Genomic_DNA"/>
</dbReference>
<dbReference type="InterPro" id="IPR003482">
    <property type="entry name" value="Whib"/>
</dbReference>
<dbReference type="GO" id="GO:0046872">
    <property type="term" value="F:metal ion binding"/>
    <property type="evidence" value="ECO:0007669"/>
    <property type="project" value="UniProtKB-KW"/>
</dbReference>
<comment type="caution">
    <text evidence="14">The sequence shown here is derived from an EMBL/GenBank/DDBJ whole genome shotgun (WGS) entry which is preliminary data.</text>
</comment>
<evidence type="ECO:0000256" key="11">
    <source>
        <dbReference type="ARBA" id="ARBA00023163"/>
    </source>
</evidence>
<evidence type="ECO:0000256" key="1">
    <source>
        <dbReference type="ARBA" id="ARBA00001966"/>
    </source>
</evidence>
<evidence type="ECO:0000256" key="6">
    <source>
        <dbReference type="ARBA" id="ARBA00023004"/>
    </source>
</evidence>
<evidence type="ECO:0000256" key="10">
    <source>
        <dbReference type="ARBA" id="ARBA00023157"/>
    </source>
</evidence>
<evidence type="ECO:0000256" key="3">
    <source>
        <dbReference type="ARBA" id="ARBA00006597"/>
    </source>
</evidence>
<dbReference type="GO" id="GO:0045454">
    <property type="term" value="P:cell redox homeostasis"/>
    <property type="evidence" value="ECO:0007669"/>
    <property type="project" value="TreeGrafter"/>
</dbReference>
<sequence length="72" mass="7654">MVCRQCEVADACLDWAVRTGQDAGVWGGLSEVERRALKHGRRVMDQSESPTGGGNAEGAAADREHGERVSNG</sequence>
<dbReference type="GO" id="GO:0051539">
    <property type="term" value="F:4 iron, 4 sulfur cluster binding"/>
    <property type="evidence" value="ECO:0007669"/>
    <property type="project" value="UniProtKB-KW"/>
</dbReference>
<dbReference type="GO" id="GO:0005737">
    <property type="term" value="C:cytoplasm"/>
    <property type="evidence" value="ECO:0007669"/>
    <property type="project" value="UniProtKB-SubCell"/>
</dbReference>
<evidence type="ECO:0000259" key="13">
    <source>
        <dbReference type="PROSITE" id="PS51674"/>
    </source>
</evidence>
<keyword evidence="15" id="KW-1185">Reference proteome</keyword>
<evidence type="ECO:0000256" key="2">
    <source>
        <dbReference type="ARBA" id="ARBA00004496"/>
    </source>
</evidence>
<evidence type="ECO:0000256" key="12">
    <source>
        <dbReference type="SAM" id="MobiDB-lite"/>
    </source>
</evidence>
<dbReference type="PANTHER" id="PTHR38839">
    <property type="entry name" value="TRANSCRIPTIONAL REGULATOR WHID-RELATED"/>
    <property type="match status" value="1"/>
</dbReference>
<name>A0A4R2II17_9ACTN</name>
<evidence type="ECO:0000256" key="5">
    <source>
        <dbReference type="ARBA" id="ARBA00022723"/>
    </source>
</evidence>
<keyword evidence="4" id="KW-0004">4Fe-4S</keyword>
<dbReference type="Pfam" id="PF02467">
    <property type="entry name" value="Whib"/>
    <property type="match status" value="1"/>
</dbReference>
<protein>
    <submittedName>
        <fullName evidence="14">Transcription factor WhiB</fullName>
    </submittedName>
</protein>
<dbReference type="AlphaFoldDB" id="A0A4R2II17"/>
<keyword evidence="9" id="KW-0238">DNA-binding</keyword>
<dbReference type="GO" id="GO:0045892">
    <property type="term" value="P:negative regulation of DNA-templated transcription"/>
    <property type="evidence" value="ECO:0007669"/>
    <property type="project" value="TreeGrafter"/>
</dbReference>
<evidence type="ECO:0000256" key="9">
    <source>
        <dbReference type="ARBA" id="ARBA00023125"/>
    </source>
</evidence>
<evidence type="ECO:0000256" key="7">
    <source>
        <dbReference type="ARBA" id="ARBA00023014"/>
    </source>
</evidence>
<accession>A0A4R2II17</accession>
<keyword evidence="10" id="KW-1015">Disulfide bond</keyword>
<dbReference type="PANTHER" id="PTHR38839:SF6">
    <property type="entry name" value="TRANSCRIPTIONAL REGULATOR WHIB1"/>
    <property type="match status" value="1"/>
</dbReference>
<dbReference type="PROSITE" id="PS51674">
    <property type="entry name" value="4FE4S_WBL"/>
    <property type="match status" value="1"/>
</dbReference>
<dbReference type="InterPro" id="IPR034768">
    <property type="entry name" value="4FE4S_WBL"/>
</dbReference>
<comment type="similarity">
    <text evidence="3">Belongs to the WhiB family.</text>
</comment>
<dbReference type="Proteomes" id="UP000295573">
    <property type="component" value="Unassembled WGS sequence"/>
</dbReference>
<evidence type="ECO:0000313" key="14">
    <source>
        <dbReference type="EMBL" id="TCO42365.1"/>
    </source>
</evidence>
<keyword evidence="8" id="KW-0805">Transcription regulation</keyword>